<name>E3J366_PSEI1</name>
<gene>
    <name evidence="2" type="ordered locus">FraEuI1c_6179</name>
</gene>
<reference evidence="2 3" key="1">
    <citation type="submission" date="2010-10" db="EMBL/GenBank/DDBJ databases">
        <title>Complete sequence of Frankia sp. EuI1c.</title>
        <authorList>
            <consortium name="US DOE Joint Genome Institute"/>
            <person name="Lucas S."/>
            <person name="Copeland A."/>
            <person name="Lapidus A."/>
            <person name="Cheng J.-F."/>
            <person name="Bruce D."/>
            <person name="Goodwin L."/>
            <person name="Pitluck S."/>
            <person name="Chertkov O."/>
            <person name="Detter J.C."/>
            <person name="Han C."/>
            <person name="Tapia R."/>
            <person name="Land M."/>
            <person name="Hauser L."/>
            <person name="Jeffries C."/>
            <person name="Kyrpides N."/>
            <person name="Ivanova N."/>
            <person name="Mikhailova N."/>
            <person name="Beauchemin N."/>
            <person name="Sen A."/>
            <person name="Sur S.A."/>
            <person name="Gtari M."/>
            <person name="Wall L."/>
            <person name="Tisa L."/>
            <person name="Woyke T."/>
        </authorList>
    </citation>
    <scope>NUCLEOTIDE SEQUENCE [LARGE SCALE GENOMIC DNA]</scope>
    <source>
        <strain evidence="3">DSM 45817 / CECT 9037 / EuI1c</strain>
    </source>
</reference>
<sequence>MRISPSRVATSTKTRGEPLPRAGVLAEAGGASVLRCGAEWAAI</sequence>
<dbReference type="Proteomes" id="UP000002484">
    <property type="component" value="Chromosome"/>
</dbReference>
<feature type="region of interest" description="Disordered" evidence="1">
    <location>
        <begin position="1"/>
        <end position="21"/>
    </location>
</feature>
<proteinExistence type="predicted"/>
<dbReference type="AlphaFoldDB" id="E3J366"/>
<accession>E3J366</accession>
<dbReference type="InParanoid" id="E3J366"/>
<organism evidence="2 3">
    <name type="scientific">Pseudofrankia inefficax (strain DSM 45817 / CECT 9037 / DDB 130130 / EuI1c)</name>
    <name type="common">Frankia inefficax</name>
    <dbReference type="NCBI Taxonomy" id="298654"/>
    <lineage>
        <taxon>Bacteria</taxon>
        <taxon>Bacillati</taxon>
        <taxon>Actinomycetota</taxon>
        <taxon>Actinomycetes</taxon>
        <taxon>Frankiales</taxon>
        <taxon>Frankiaceae</taxon>
        <taxon>Pseudofrankia</taxon>
    </lineage>
</organism>
<dbReference type="KEGG" id="fri:FraEuI1c_6179"/>
<protein>
    <submittedName>
        <fullName evidence="2">Uncharacterized protein</fullName>
    </submittedName>
</protein>
<evidence type="ECO:0000313" key="3">
    <source>
        <dbReference type="Proteomes" id="UP000002484"/>
    </source>
</evidence>
<dbReference type="HOGENOM" id="CLU_3233971_0_0_11"/>
<keyword evidence="3" id="KW-1185">Reference proteome</keyword>
<evidence type="ECO:0000256" key="1">
    <source>
        <dbReference type="SAM" id="MobiDB-lite"/>
    </source>
</evidence>
<evidence type="ECO:0000313" key="2">
    <source>
        <dbReference type="EMBL" id="ADP84163.1"/>
    </source>
</evidence>
<dbReference type="EMBL" id="CP002299">
    <property type="protein sequence ID" value="ADP84163.1"/>
    <property type="molecule type" value="Genomic_DNA"/>
</dbReference>